<keyword evidence="4 5" id="KW-0472">Membrane</keyword>
<dbReference type="STRING" id="1962155.B1813_01750"/>
<keyword evidence="7" id="KW-1185">Reference proteome</keyword>
<feature type="transmembrane region" description="Helical" evidence="5">
    <location>
        <begin position="282"/>
        <end position="305"/>
    </location>
</feature>
<comment type="subcellular location">
    <subcellularLocation>
        <location evidence="1">Membrane</location>
        <topology evidence="1">Multi-pass membrane protein</topology>
    </subcellularLocation>
</comment>
<proteinExistence type="predicted"/>
<evidence type="ECO:0000313" key="7">
    <source>
        <dbReference type="Proteomes" id="UP000192591"/>
    </source>
</evidence>
<protein>
    <recommendedName>
        <fullName evidence="8">NADH:ubiquinone oxidoreductase subunit 1 (Chain H)</fullName>
    </recommendedName>
</protein>
<evidence type="ECO:0000256" key="4">
    <source>
        <dbReference type="ARBA" id="ARBA00023136"/>
    </source>
</evidence>
<organism evidence="6 7">
    <name type="scientific">Saccharomonospora piscinae</name>
    <dbReference type="NCBI Taxonomy" id="687388"/>
    <lineage>
        <taxon>Bacteria</taxon>
        <taxon>Bacillati</taxon>
        <taxon>Actinomycetota</taxon>
        <taxon>Actinomycetes</taxon>
        <taxon>Pseudonocardiales</taxon>
        <taxon>Pseudonocardiaceae</taxon>
        <taxon>Saccharomonospora</taxon>
    </lineage>
</organism>
<dbReference type="RefSeq" id="WP_081190259.1">
    <property type="nucleotide sequence ID" value="NZ_MWIH01000002.1"/>
</dbReference>
<feature type="transmembrane region" description="Helical" evidence="5">
    <location>
        <begin position="81"/>
        <end position="101"/>
    </location>
</feature>
<evidence type="ECO:0000256" key="2">
    <source>
        <dbReference type="ARBA" id="ARBA00022692"/>
    </source>
</evidence>
<dbReference type="Pfam" id="PF00146">
    <property type="entry name" value="NADHdh"/>
    <property type="match status" value="1"/>
</dbReference>
<evidence type="ECO:0000256" key="1">
    <source>
        <dbReference type="ARBA" id="ARBA00004141"/>
    </source>
</evidence>
<feature type="transmembrane region" description="Helical" evidence="5">
    <location>
        <begin position="145"/>
        <end position="163"/>
    </location>
</feature>
<dbReference type="InterPro" id="IPR001694">
    <property type="entry name" value="NADH_UbQ_OxRdtase_su1/FPO"/>
</dbReference>
<comment type="caution">
    <text evidence="6">The sequence shown here is derived from an EMBL/GenBank/DDBJ whole genome shotgun (WGS) entry which is preliminary data.</text>
</comment>
<name>A0A1V9ACR2_SACPI</name>
<dbReference type="GO" id="GO:0016020">
    <property type="term" value="C:membrane"/>
    <property type="evidence" value="ECO:0007669"/>
    <property type="project" value="UniProtKB-SubCell"/>
</dbReference>
<accession>A0A1V9ACR2</accession>
<keyword evidence="2 5" id="KW-0812">Transmembrane</keyword>
<evidence type="ECO:0000256" key="3">
    <source>
        <dbReference type="ARBA" id="ARBA00022989"/>
    </source>
</evidence>
<feature type="transmembrane region" description="Helical" evidence="5">
    <location>
        <begin position="252"/>
        <end position="270"/>
    </location>
</feature>
<sequence>MPVETASWWAAAALPLVLGLLALGASAFDTRLALRASGGPRQGAGTALAAPARTVAALMVQQARGARHDGVATLRRRGAAGALLATAVLTAVVVPWGGAVVADVRGGLVWFGALELVAWVALWSSCPEGTSDGAASRFVRHGAHWLLPQALALGATALAAGSWRPAEIVAAQQDAWFVLWLPLAFAAYLVSVRALAFARPGSPCGNGTDPLPGMSGVDRLLVTAGRWTLLVTGSAMAVPLFLGGGAGPVLPAWAWSLVKTLAVLLALVWWARRTPGPSPGTLGGHTVLVLAVAGLAQLLVAAVVAG</sequence>
<evidence type="ECO:0000313" key="6">
    <source>
        <dbReference type="EMBL" id="OQO94828.1"/>
    </source>
</evidence>
<dbReference type="EMBL" id="MWIH01000002">
    <property type="protein sequence ID" value="OQO94828.1"/>
    <property type="molecule type" value="Genomic_DNA"/>
</dbReference>
<reference evidence="6 7" key="1">
    <citation type="submission" date="2017-02" db="EMBL/GenBank/DDBJ databases">
        <title>Draft genome of Saccharomonospora sp. 154.</title>
        <authorList>
            <person name="Alonso-Carmona G.S."/>
            <person name="De La Haba R."/>
            <person name="Vera-Gargallo B."/>
            <person name="Sandoval-Trujillo A.H."/>
            <person name="Ramirez-Duran N."/>
            <person name="Ventosa A."/>
        </authorList>
    </citation>
    <scope>NUCLEOTIDE SEQUENCE [LARGE SCALE GENOMIC DNA]</scope>
    <source>
        <strain evidence="6 7">LRS4.154</strain>
    </source>
</reference>
<feature type="transmembrane region" description="Helical" evidence="5">
    <location>
        <begin position="175"/>
        <end position="196"/>
    </location>
</feature>
<dbReference type="Proteomes" id="UP000192591">
    <property type="component" value="Unassembled WGS sequence"/>
</dbReference>
<keyword evidence="3 5" id="KW-1133">Transmembrane helix</keyword>
<evidence type="ECO:0008006" key="8">
    <source>
        <dbReference type="Google" id="ProtNLM"/>
    </source>
</evidence>
<dbReference type="AlphaFoldDB" id="A0A1V9ACR2"/>
<gene>
    <name evidence="6" type="ORF">B1813_01750</name>
</gene>
<evidence type="ECO:0000256" key="5">
    <source>
        <dbReference type="SAM" id="Phobius"/>
    </source>
</evidence>
<feature type="transmembrane region" description="Helical" evidence="5">
    <location>
        <begin position="227"/>
        <end position="246"/>
    </location>
</feature>